<evidence type="ECO:0000313" key="1">
    <source>
        <dbReference type="EMBL" id="KAI4317682.1"/>
    </source>
</evidence>
<proteinExistence type="predicted"/>
<comment type="caution">
    <text evidence="1">The sequence shown here is derived from an EMBL/GenBank/DDBJ whole genome shotgun (WGS) entry which is preliminary data.</text>
</comment>
<evidence type="ECO:0000313" key="2">
    <source>
        <dbReference type="Proteomes" id="UP000828941"/>
    </source>
</evidence>
<keyword evidence="2" id="KW-1185">Reference proteome</keyword>
<accession>A0ACB9M0V9</accession>
<name>A0ACB9M0V9_BAUVA</name>
<sequence>MRRTRKRSRRTKEKQDKGEKLKDDGGNHKDKGEKQDKEEKLKDDGGNHKDKEENQIGLVRSRRTRAGLPNSFSSIDLRSLDIDGESVAECSPRGILEDCSSSSEFEASSSNACTSDLEDQPDSRDNPHSRGLFKILKGPPMRLQNLNIRDFRPLRNVPMLTRRRSKRIREEFIPNAPPLQPSFDTDQLSCFKSSWINFTLSEIQAATNDFSQENLIGEGGYAEVYLGKLEDGKFVAIKRLTRGNPEEMTADFLSELGIIVHVDHPNIAKLIGYGVEGGMFLVLQLSPHGSLSSILYGPREKLNWSIRYKIAEGTAEGLHYLHEGCQRRIIHRDIKAANVLLMEDFGPQISDFGLAKWLPDQWTHHTVSKIEGTFGYLPPEFFMHGIVDEKTDVYAYGVLLLELISGRQALDSSQKSLVMWAKPLISQNKIKELVDSCLADAYDKEEMDRLIMTAFACVDPSASQRPVMNQVTRTLKGDAECLNLMKERQKSTRLQRTFSEELYDADEYNSTKLLQNPDQLMAIILSSCNSFNDESI</sequence>
<dbReference type="EMBL" id="CM039435">
    <property type="protein sequence ID" value="KAI4317682.1"/>
    <property type="molecule type" value="Genomic_DNA"/>
</dbReference>
<dbReference type="Proteomes" id="UP000828941">
    <property type="component" value="Chromosome 10"/>
</dbReference>
<gene>
    <name evidence="1" type="ORF">L6164_025532</name>
</gene>
<organism evidence="1 2">
    <name type="scientific">Bauhinia variegata</name>
    <name type="common">Purple orchid tree</name>
    <name type="synonym">Phanera variegata</name>
    <dbReference type="NCBI Taxonomy" id="167791"/>
    <lineage>
        <taxon>Eukaryota</taxon>
        <taxon>Viridiplantae</taxon>
        <taxon>Streptophyta</taxon>
        <taxon>Embryophyta</taxon>
        <taxon>Tracheophyta</taxon>
        <taxon>Spermatophyta</taxon>
        <taxon>Magnoliopsida</taxon>
        <taxon>eudicotyledons</taxon>
        <taxon>Gunneridae</taxon>
        <taxon>Pentapetalae</taxon>
        <taxon>rosids</taxon>
        <taxon>fabids</taxon>
        <taxon>Fabales</taxon>
        <taxon>Fabaceae</taxon>
        <taxon>Cercidoideae</taxon>
        <taxon>Cercideae</taxon>
        <taxon>Bauhiniinae</taxon>
        <taxon>Bauhinia</taxon>
    </lineage>
</organism>
<reference evidence="1 2" key="1">
    <citation type="journal article" date="2022" name="DNA Res.">
        <title>Chromosomal-level genome assembly of the orchid tree Bauhinia variegata (Leguminosae; Cercidoideae) supports the allotetraploid origin hypothesis of Bauhinia.</title>
        <authorList>
            <person name="Zhong Y."/>
            <person name="Chen Y."/>
            <person name="Zheng D."/>
            <person name="Pang J."/>
            <person name="Liu Y."/>
            <person name="Luo S."/>
            <person name="Meng S."/>
            <person name="Qian L."/>
            <person name="Wei D."/>
            <person name="Dai S."/>
            <person name="Zhou R."/>
        </authorList>
    </citation>
    <scope>NUCLEOTIDE SEQUENCE [LARGE SCALE GENOMIC DNA]</scope>
    <source>
        <strain evidence="1">BV-YZ2020</strain>
    </source>
</reference>
<protein>
    <submittedName>
        <fullName evidence="1">Uncharacterized protein</fullName>
    </submittedName>
</protein>